<dbReference type="Proteomes" id="UP001234989">
    <property type="component" value="Chromosome 4"/>
</dbReference>
<dbReference type="AlphaFoldDB" id="A0AAF0TMS6"/>
<name>A0AAF0TMS6_SOLVR</name>
<accession>A0AAF0TMS6</accession>
<protein>
    <submittedName>
        <fullName evidence="1">Uncharacterized protein</fullName>
    </submittedName>
</protein>
<sequence>MKGVMRFGKKGKLSPRY</sequence>
<reference evidence="1" key="1">
    <citation type="submission" date="2023-08" db="EMBL/GenBank/DDBJ databases">
        <title>A de novo genome assembly of Solanum verrucosum Schlechtendal, a Mexican diploid species geographically isolated from the other diploid A-genome species in potato relatives.</title>
        <authorList>
            <person name="Hosaka K."/>
        </authorList>
    </citation>
    <scope>NUCLEOTIDE SEQUENCE</scope>
    <source>
        <tissue evidence="1">Young leaves</tissue>
    </source>
</reference>
<organism evidence="1 2">
    <name type="scientific">Solanum verrucosum</name>
    <dbReference type="NCBI Taxonomy" id="315347"/>
    <lineage>
        <taxon>Eukaryota</taxon>
        <taxon>Viridiplantae</taxon>
        <taxon>Streptophyta</taxon>
        <taxon>Embryophyta</taxon>
        <taxon>Tracheophyta</taxon>
        <taxon>Spermatophyta</taxon>
        <taxon>Magnoliopsida</taxon>
        <taxon>eudicotyledons</taxon>
        <taxon>Gunneridae</taxon>
        <taxon>Pentapetalae</taxon>
        <taxon>asterids</taxon>
        <taxon>lamiids</taxon>
        <taxon>Solanales</taxon>
        <taxon>Solanaceae</taxon>
        <taxon>Solanoideae</taxon>
        <taxon>Solaneae</taxon>
        <taxon>Solanum</taxon>
    </lineage>
</organism>
<evidence type="ECO:0000313" key="1">
    <source>
        <dbReference type="EMBL" id="WMV25491.1"/>
    </source>
</evidence>
<gene>
    <name evidence="1" type="ORF">MTR67_018876</name>
</gene>
<evidence type="ECO:0000313" key="2">
    <source>
        <dbReference type="Proteomes" id="UP001234989"/>
    </source>
</evidence>
<proteinExistence type="predicted"/>
<dbReference type="EMBL" id="CP133615">
    <property type="protein sequence ID" value="WMV25491.1"/>
    <property type="molecule type" value="Genomic_DNA"/>
</dbReference>
<keyword evidence="2" id="KW-1185">Reference proteome</keyword>